<dbReference type="Proteomes" id="UP000694892">
    <property type="component" value="Chromosome 5L"/>
</dbReference>
<accession>A0A974HJ59</accession>
<sequence length="80" mass="9243">MTRLRRDQPPSQPSALNQMAFFHFPTACLYTRLTLSRAKNYFMPLMAEKVLNSPQKPTIRSIHGFLALAHISHEFGVTRR</sequence>
<name>A0A974HJ59_XENLA</name>
<gene>
    <name evidence="1" type="ORF">XELAEV_18026770mg</name>
</gene>
<protein>
    <submittedName>
        <fullName evidence="1">Uncharacterized protein</fullName>
    </submittedName>
</protein>
<proteinExistence type="predicted"/>
<evidence type="ECO:0000313" key="2">
    <source>
        <dbReference type="Proteomes" id="UP000694892"/>
    </source>
</evidence>
<evidence type="ECO:0000313" key="1">
    <source>
        <dbReference type="EMBL" id="OCT79954.1"/>
    </source>
</evidence>
<dbReference type="AlphaFoldDB" id="A0A974HJ59"/>
<dbReference type="EMBL" id="CM004474">
    <property type="protein sequence ID" value="OCT79954.1"/>
    <property type="molecule type" value="Genomic_DNA"/>
</dbReference>
<reference evidence="2" key="1">
    <citation type="journal article" date="2016" name="Nature">
        <title>Genome evolution in the allotetraploid frog Xenopus laevis.</title>
        <authorList>
            <person name="Session A.M."/>
            <person name="Uno Y."/>
            <person name="Kwon T."/>
            <person name="Chapman J.A."/>
            <person name="Toyoda A."/>
            <person name="Takahashi S."/>
            <person name="Fukui A."/>
            <person name="Hikosaka A."/>
            <person name="Suzuki A."/>
            <person name="Kondo M."/>
            <person name="van Heeringen S.J."/>
            <person name="Quigley I."/>
            <person name="Heinz S."/>
            <person name="Ogino H."/>
            <person name="Ochi H."/>
            <person name="Hellsten U."/>
            <person name="Lyons J.B."/>
            <person name="Simakov O."/>
            <person name="Putnam N."/>
            <person name="Stites J."/>
            <person name="Kuroki Y."/>
            <person name="Tanaka T."/>
            <person name="Michiue T."/>
            <person name="Watanabe M."/>
            <person name="Bogdanovic O."/>
            <person name="Lister R."/>
            <person name="Georgiou G."/>
            <person name="Paranjpe S.S."/>
            <person name="van Kruijsbergen I."/>
            <person name="Shu S."/>
            <person name="Carlson J."/>
            <person name="Kinoshita T."/>
            <person name="Ohta Y."/>
            <person name="Mawaribuchi S."/>
            <person name="Jenkins J."/>
            <person name="Grimwood J."/>
            <person name="Schmutz J."/>
            <person name="Mitros T."/>
            <person name="Mozaffari S.V."/>
            <person name="Suzuki Y."/>
            <person name="Haramoto Y."/>
            <person name="Yamamoto T.S."/>
            <person name="Takagi C."/>
            <person name="Heald R."/>
            <person name="Miller K."/>
            <person name="Haudenschild C."/>
            <person name="Kitzman J."/>
            <person name="Nakayama T."/>
            <person name="Izutsu Y."/>
            <person name="Robert J."/>
            <person name="Fortriede J."/>
            <person name="Burns K."/>
            <person name="Lotay V."/>
            <person name="Karimi K."/>
            <person name="Yasuoka Y."/>
            <person name="Dichmann D.S."/>
            <person name="Flajnik M.F."/>
            <person name="Houston D.W."/>
            <person name="Shendure J."/>
            <person name="DuPasquier L."/>
            <person name="Vize P.D."/>
            <person name="Zorn A.M."/>
            <person name="Ito M."/>
            <person name="Marcotte E.M."/>
            <person name="Wallingford J.B."/>
            <person name="Ito Y."/>
            <person name="Asashima M."/>
            <person name="Ueno N."/>
            <person name="Matsuda Y."/>
            <person name="Veenstra G.J."/>
            <person name="Fujiyama A."/>
            <person name="Harland R.M."/>
            <person name="Taira M."/>
            <person name="Rokhsar D.S."/>
        </authorList>
    </citation>
    <scope>NUCLEOTIDE SEQUENCE [LARGE SCALE GENOMIC DNA]</scope>
    <source>
        <strain evidence="2">J</strain>
    </source>
</reference>
<organism evidence="1 2">
    <name type="scientific">Xenopus laevis</name>
    <name type="common">African clawed frog</name>
    <dbReference type="NCBI Taxonomy" id="8355"/>
    <lineage>
        <taxon>Eukaryota</taxon>
        <taxon>Metazoa</taxon>
        <taxon>Chordata</taxon>
        <taxon>Craniata</taxon>
        <taxon>Vertebrata</taxon>
        <taxon>Euteleostomi</taxon>
        <taxon>Amphibia</taxon>
        <taxon>Batrachia</taxon>
        <taxon>Anura</taxon>
        <taxon>Pipoidea</taxon>
        <taxon>Pipidae</taxon>
        <taxon>Xenopodinae</taxon>
        <taxon>Xenopus</taxon>
        <taxon>Xenopus</taxon>
    </lineage>
</organism>